<reference evidence="8 9" key="1">
    <citation type="submission" date="2018-06" db="EMBL/GenBank/DDBJ databases">
        <title>Extensive metabolic versatility and redundancy in microbially diverse, dynamic hydrothermal sediments.</title>
        <authorList>
            <person name="Dombrowski N."/>
            <person name="Teske A."/>
            <person name="Baker B.J."/>
        </authorList>
    </citation>
    <scope>NUCLEOTIDE SEQUENCE [LARGE SCALE GENOMIC DNA]</scope>
    <source>
        <strain evidence="8">B47_G16</strain>
    </source>
</reference>
<dbReference type="PANTHER" id="PTHR34933:SF1">
    <property type="entry name" value="FLAGELLAR L-RING PROTEIN"/>
    <property type="match status" value="1"/>
</dbReference>
<dbReference type="GO" id="GO:0003774">
    <property type="term" value="F:cytoskeletal motor activity"/>
    <property type="evidence" value="ECO:0007669"/>
    <property type="project" value="InterPro"/>
</dbReference>
<evidence type="ECO:0000313" key="9">
    <source>
        <dbReference type="Proteomes" id="UP000279422"/>
    </source>
</evidence>
<dbReference type="EMBL" id="QMPZ01000120">
    <property type="protein sequence ID" value="RLE08071.1"/>
    <property type="molecule type" value="Genomic_DNA"/>
</dbReference>
<dbReference type="InterPro" id="IPR000527">
    <property type="entry name" value="Flag_Lring"/>
</dbReference>
<evidence type="ECO:0000256" key="4">
    <source>
        <dbReference type="ARBA" id="ARBA00023136"/>
    </source>
</evidence>
<organism evidence="8 9">
    <name type="scientific">Aerophobetes bacterium</name>
    <dbReference type="NCBI Taxonomy" id="2030807"/>
    <lineage>
        <taxon>Bacteria</taxon>
        <taxon>Candidatus Aerophobota</taxon>
    </lineage>
</organism>
<evidence type="ECO:0000256" key="7">
    <source>
        <dbReference type="HAMAP-Rule" id="MF_00415"/>
    </source>
</evidence>
<comment type="subunit">
    <text evidence="7">The basal body constitutes a major portion of the flagellar organelle and consists of four rings (L,P,S, and M) mounted on a central rod.</text>
</comment>
<dbReference type="Pfam" id="PF02107">
    <property type="entry name" value="FlgH"/>
    <property type="match status" value="1"/>
</dbReference>
<keyword evidence="6 7" id="KW-0998">Cell outer membrane</keyword>
<keyword evidence="4 7" id="KW-0472">Membrane</keyword>
<proteinExistence type="inferred from homology"/>
<dbReference type="PANTHER" id="PTHR34933">
    <property type="entry name" value="FLAGELLAR L-RING PROTEIN"/>
    <property type="match status" value="1"/>
</dbReference>
<comment type="caution">
    <text evidence="8">The sequence shown here is derived from an EMBL/GenBank/DDBJ whole genome shotgun (WGS) entry which is preliminary data.</text>
</comment>
<dbReference type="GO" id="GO:0009427">
    <property type="term" value="C:bacterial-type flagellum basal body, distal rod, L ring"/>
    <property type="evidence" value="ECO:0007669"/>
    <property type="project" value="InterPro"/>
</dbReference>
<evidence type="ECO:0000256" key="5">
    <source>
        <dbReference type="ARBA" id="ARBA00023143"/>
    </source>
</evidence>
<comment type="function">
    <text evidence="1 7">Assembles around the rod to form the L-ring and probably protects the motor/basal body from shearing forces during rotation.</text>
</comment>
<evidence type="ECO:0000256" key="2">
    <source>
        <dbReference type="ARBA" id="ARBA00006929"/>
    </source>
</evidence>
<keyword evidence="5 7" id="KW-0975">Bacterial flagellum</keyword>
<accession>A0A497E590</accession>
<dbReference type="HAMAP" id="MF_00415">
    <property type="entry name" value="FlgH"/>
    <property type="match status" value="1"/>
</dbReference>
<dbReference type="PRINTS" id="PR01008">
    <property type="entry name" value="FLGLRINGFLGH"/>
</dbReference>
<comment type="similarity">
    <text evidence="2 7">Belongs to the FlgH family.</text>
</comment>
<dbReference type="GO" id="GO:0071973">
    <property type="term" value="P:bacterial-type flagellum-dependent cell motility"/>
    <property type="evidence" value="ECO:0007669"/>
    <property type="project" value="InterPro"/>
</dbReference>
<name>A0A497E590_UNCAE</name>
<dbReference type="GO" id="GO:0009279">
    <property type="term" value="C:cell outer membrane"/>
    <property type="evidence" value="ECO:0007669"/>
    <property type="project" value="UniProtKB-SubCell"/>
</dbReference>
<keyword evidence="8" id="KW-0282">Flagellum</keyword>
<keyword evidence="3" id="KW-0732">Signal</keyword>
<sequence>MQKGNLLKEKIFLPVMLGLVILLFHAQACLAQQLDSLFVTPRARQVGDVVTVIISESSLALQSAKTDMGKKTATGGKVSSLFEGSQGTAATLPTWEWEHKNNFQGSGSTQRKGTLIAKISAQITEILPNGNFRIQGKRIVKVNNEEQIISIEGIIRPMDINEDNTIYSTYIADARIKYEGRGVLGENQRPGILSRIFSWLRIF</sequence>
<gene>
    <name evidence="7" type="primary">flgH</name>
    <name evidence="8" type="ORF">DRJ00_06965</name>
</gene>
<dbReference type="AlphaFoldDB" id="A0A497E590"/>
<evidence type="ECO:0000256" key="1">
    <source>
        <dbReference type="ARBA" id="ARBA00002591"/>
    </source>
</evidence>
<keyword evidence="8" id="KW-0966">Cell projection</keyword>
<dbReference type="Proteomes" id="UP000279422">
    <property type="component" value="Unassembled WGS sequence"/>
</dbReference>
<evidence type="ECO:0000256" key="3">
    <source>
        <dbReference type="ARBA" id="ARBA00022729"/>
    </source>
</evidence>
<evidence type="ECO:0000256" key="6">
    <source>
        <dbReference type="ARBA" id="ARBA00023237"/>
    </source>
</evidence>
<protein>
    <recommendedName>
        <fullName evidence="7">Flagellar L-ring protein</fullName>
    </recommendedName>
    <alternativeName>
        <fullName evidence="7">Basal body L-ring protein</fullName>
    </alternativeName>
</protein>
<evidence type="ECO:0000313" key="8">
    <source>
        <dbReference type="EMBL" id="RLE08071.1"/>
    </source>
</evidence>
<comment type="subcellular location">
    <subcellularLocation>
        <location evidence="7">Cell outer membrane</location>
    </subcellularLocation>
    <subcellularLocation>
        <location evidence="7">Bacterial flagellum basal body</location>
    </subcellularLocation>
</comment>
<keyword evidence="8" id="KW-0969">Cilium</keyword>